<dbReference type="Pfam" id="PF21038">
    <property type="entry name" value="CEP104_N"/>
    <property type="match status" value="1"/>
</dbReference>
<dbReference type="PANTHER" id="PTHR13371:SF0">
    <property type="entry name" value="CENTROSOMAL PROTEIN OF 104 KDA"/>
    <property type="match status" value="1"/>
</dbReference>
<keyword evidence="1" id="KW-0802">TPR repeat</keyword>
<dbReference type="Gene3D" id="1.25.10.10">
    <property type="entry name" value="Leucine-rich Repeat Variant"/>
    <property type="match status" value="1"/>
</dbReference>
<organism evidence="5">
    <name type="scientific">Micromonas pusilla (strain CCMP1545)</name>
    <name type="common">Picoplanktonic green alga</name>
    <dbReference type="NCBI Taxonomy" id="564608"/>
    <lineage>
        <taxon>Eukaryota</taxon>
        <taxon>Viridiplantae</taxon>
        <taxon>Chlorophyta</taxon>
        <taxon>Mamiellophyceae</taxon>
        <taxon>Mamiellales</taxon>
        <taxon>Mamiellaceae</taxon>
        <taxon>Micromonas</taxon>
    </lineage>
</organism>
<dbReference type="eggNOG" id="KOG1840">
    <property type="taxonomic scope" value="Eukaryota"/>
</dbReference>
<accession>C1MSE1</accession>
<dbReference type="GeneID" id="9684103"/>
<dbReference type="KEGG" id="mpp:MICPUCDRAFT_58451"/>
<dbReference type="InterPro" id="IPR008979">
    <property type="entry name" value="Galactose-bd-like_sf"/>
</dbReference>
<dbReference type="EMBL" id="GG663739">
    <property type="protein sequence ID" value="EEH57492.1"/>
    <property type="molecule type" value="Genomic_DNA"/>
</dbReference>
<dbReference type="PANTHER" id="PTHR13371">
    <property type="entry name" value="GLYCINE-, GLUTAMATE-, THIENYLCYCLOHEXYLPIPERIDINE-BINDING PROTEIN"/>
    <property type="match status" value="1"/>
</dbReference>
<dbReference type="SUPFAM" id="SSF48371">
    <property type="entry name" value="ARM repeat"/>
    <property type="match status" value="1"/>
</dbReference>
<gene>
    <name evidence="4" type="ORF">MICPUCDRAFT_58451</name>
</gene>
<feature type="domain" description="TOG" evidence="3">
    <location>
        <begin position="498"/>
        <end position="741"/>
    </location>
</feature>
<dbReference type="GO" id="GO:0005929">
    <property type="term" value="C:cilium"/>
    <property type="evidence" value="ECO:0007669"/>
    <property type="project" value="TreeGrafter"/>
</dbReference>
<reference evidence="4 5" key="1">
    <citation type="journal article" date="2009" name="Science">
        <title>Green evolution and dynamic adaptations revealed by genomes of the marine picoeukaryotes Micromonas.</title>
        <authorList>
            <person name="Worden A.Z."/>
            <person name="Lee J.H."/>
            <person name="Mock T."/>
            <person name="Rouze P."/>
            <person name="Simmons M.P."/>
            <person name="Aerts A.L."/>
            <person name="Allen A.E."/>
            <person name="Cuvelier M.L."/>
            <person name="Derelle E."/>
            <person name="Everett M.V."/>
            <person name="Foulon E."/>
            <person name="Grimwood J."/>
            <person name="Gundlach H."/>
            <person name="Henrissat B."/>
            <person name="Napoli C."/>
            <person name="McDonald S.M."/>
            <person name="Parker M.S."/>
            <person name="Rombauts S."/>
            <person name="Salamov A."/>
            <person name="Von Dassow P."/>
            <person name="Badger J.H."/>
            <person name="Coutinho P.M."/>
            <person name="Demir E."/>
            <person name="Dubchak I."/>
            <person name="Gentemann C."/>
            <person name="Eikrem W."/>
            <person name="Gready J.E."/>
            <person name="John U."/>
            <person name="Lanier W."/>
            <person name="Lindquist E.A."/>
            <person name="Lucas S."/>
            <person name="Mayer K.F."/>
            <person name="Moreau H."/>
            <person name="Not F."/>
            <person name="Otillar R."/>
            <person name="Panaud O."/>
            <person name="Pangilinan J."/>
            <person name="Paulsen I."/>
            <person name="Piegu B."/>
            <person name="Poliakov A."/>
            <person name="Robbens S."/>
            <person name="Schmutz J."/>
            <person name="Toulza E."/>
            <person name="Wyss T."/>
            <person name="Zelensky A."/>
            <person name="Zhou K."/>
            <person name="Armbrust E.V."/>
            <person name="Bhattacharya D."/>
            <person name="Goodenough U.W."/>
            <person name="Van de Peer Y."/>
            <person name="Grigoriev I.V."/>
        </authorList>
    </citation>
    <scope>NUCLEOTIDE SEQUENCE [LARGE SCALE GENOMIC DNA]</scope>
    <source>
        <strain evidence="4 5">CCMP1545</strain>
    </source>
</reference>
<dbReference type="InterPro" id="IPR034085">
    <property type="entry name" value="TOG"/>
</dbReference>
<dbReference type="PROSITE" id="PS50005">
    <property type="entry name" value="TPR"/>
    <property type="match status" value="1"/>
</dbReference>
<sequence length="897" mass="96034">MARPHLAGSKLRFTVAHVSGEDEDYPARELHFHTPQTRGWQCARFSKFPQELVLRLDHPARIHQIQILSHEYKIATKVELYTGLLPPGESSLDRAVMRRLGHLSFDSNLSSGHQARELKSVHVNVDAAVLRLVIHKCHVNKLNIYNQVGVVALNVIGEPITPDGGGAGYMAQQADPHGRPRHAGLADVALDLDVDPVTAMKIREIYALKEAAVAREDYDEAKRLKDGINRLKAVGAKVAQLEAKKSSAIEAEDYDAAKLIKVEIDKLREAGGVTALGESVGVRGSYRERENEPADQIFNRALDAHGANPMSPPKQPQQPAPVMEFTDHGPDAAADAYEDDDRYEDPTQTSAPMPDPGPPGPPQNDYYDAGGLSPAQLKQLRATAGPDDVPPAASNTYGGRDYDERPAVSKAAAAQMQGDGGLPTPTRFRDNDPSALGANNDEVPALATGRGGNQFSEDEMMGGGGGGGGGGNADAPPKPPGFGGGDDLPAPDPIPPSMEGDARPIVEAFGEYCAMCLYSKNWMHREAALADMEKKVSSGDVKGDQREIFRVLCQHFGRLFKDKVANVFAATCKLLTSATRKMGPSLGPREVHSEVSPLVVLLLERLGDAHVKVRDAAHASVMDLAGSEMSLVAKPLTKPVRSQSVWRVVLGRLTIMHALIPRHGLAKDSNQGLSLESVMEFTAKAFESPNGDVRSAAVKVTLECCAIAGRAVEKFLPRNLKPAIREIIDEGLGGAAPAPAAAAKKPAAAARKPAPPPKATTPTRPAPAASHGAPNARELKAEIAAREKEVGKTHPDVAVALTDLAALHSEEERFAEAQPLYERALRIQEKALGKDHQDTVQTLTDLAICHLDQGHNGVGRPLLERALVLQQKALGPNHADVTAIRDVLQSLDADEGM</sequence>
<protein>
    <submittedName>
        <fullName evidence="4">Predicted protein</fullName>
    </submittedName>
</protein>
<dbReference type="Pfam" id="PF21040">
    <property type="entry name" value="CEP104-like_TOG"/>
    <property type="match status" value="1"/>
</dbReference>
<dbReference type="RefSeq" id="XP_003059037.1">
    <property type="nucleotide sequence ID" value="XM_003058991.1"/>
</dbReference>
<feature type="region of interest" description="Disordered" evidence="2">
    <location>
        <begin position="735"/>
        <end position="775"/>
    </location>
</feature>
<evidence type="ECO:0000313" key="5">
    <source>
        <dbReference type="Proteomes" id="UP000001876"/>
    </source>
</evidence>
<evidence type="ECO:0000256" key="1">
    <source>
        <dbReference type="PROSITE-ProRule" id="PRU00339"/>
    </source>
</evidence>
<dbReference type="OMA" id="VQGNDYN"/>
<feature type="compositionally biased region" description="Pro residues" evidence="2">
    <location>
        <begin position="310"/>
        <end position="319"/>
    </location>
</feature>
<dbReference type="Proteomes" id="UP000001876">
    <property type="component" value="Unassembled WGS sequence"/>
</dbReference>
<dbReference type="SUPFAM" id="SSF49785">
    <property type="entry name" value="Galactose-binding domain-like"/>
    <property type="match status" value="1"/>
</dbReference>
<dbReference type="Pfam" id="PF13424">
    <property type="entry name" value="TPR_12"/>
    <property type="match status" value="1"/>
</dbReference>
<evidence type="ECO:0000256" key="2">
    <source>
        <dbReference type="SAM" id="MobiDB-lite"/>
    </source>
</evidence>
<dbReference type="InterPro" id="IPR011989">
    <property type="entry name" value="ARM-like"/>
</dbReference>
<feature type="compositionally biased region" description="Low complexity" evidence="2">
    <location>
        <begin position="760"/>
        <end position="769"/>
    </location>
</feature>
<keyword evidence="5" id="KW-1185">Reference proteome</keyword>
<dbReference type="AlphaFoldDB" id="C1MSE1"/>
<feature type="region of interest" description="Disordered" evidence="2">
    <location>
        <begin position="304"/>
        <end position="494"/>
    </location>
</feature>
<proteinExistence type="predicted"/>
<dbReference type="SMART" id="SM01349">
    <property type="entry name" value="TOG"/>
    <property type="match status" value="1"/>
</dbReference>
<feature type="compositionally biased region" description="Pro residues" evidence="2">
    <location>
        <begin position="353"/>
        <end position="362"/>
    </location>
</feature>
<dbReference type="Pfam" id="PF02151">
    <property type="entry name" value="UVR"/>
    <property type="match status" value="1"/>
</dbReference>
<feature type="repeat" description="TPR" evidence="1">
    <location>
        <begin position="798"/>
        <end position="831"/>
    </location>
</feature>
<dbReference type="InterPro" id="IPR048739">
    <property type="entry name" value="CEP104_N"/>
</dbReference>
<name>C1MSE1_MICPC</name>
<evidence type="ECO:0000313" key="4">
    <source>
        <dbReference type="EMBL" id="EEH57492.1"/>
    </source>
</evidence>
<evidence type="ECO:0000259" key="3">
    <source>
        <dbReference type="SMART" id="SM01349"/>
    </source>
</evidence>
<dbReference type="InterPro" id="IPR052607">
    <property type="entry name" value="CEP104-like"/>
</dbReference>
<feature type="compositionally biased region" description="Low complexity" evidence="2">
    <location>
        <begin position="735"/>
        <end position="752"/>
    </location>
</feature>
<dbReference type="InterPro" id="IPR019734">
    <property type="entry name" value="TPR_rpt"/>
</dbReference>
<dbReference type="InterPro" id="IPR011990">
    <property type="entry name" value="TPR-like_helical_dom_sf"/>
</dbReference>
<dbReference type="Gene3D" id="1.25.40.10">
    <property type="entry name" value="Tetratricopeptide repeat domain"/>
    <property type="match status" value="1"/>
</dbReference>
<dbReference type="SUPFAM" id="SSF48452">
    <property type="entry name" value="TPR-like"/>
    <property type="match status" value="1"/>
</dbReference>
<feature type="compositionally biased region" description="Gly residues" evidence="2">
    <location>
        <begin position="461"/>
        <end position="472"/>
    </location>
</feature>
<dbReference type="eggNOG" id="KOG4825">
    <property type="taxonomic scope" value="Eukaryota"/>
</dbReference>
<dbReference type="InterPro" id="IPR016024">
    <property type="entry name" value="ARM-type_fold"/>
</dbReference>
<dbReference type="OrthoDB" id="66599at2759"/>
<dbReference type="InterPro" id="IPR001943">
    <property type="entry name" value="UVR_dom"/>
</dbReference>